<protein>
    <submittedName>
        <fullName evidence="2">Uncharacterized protein</fullName>
    </submittedName>
</protein>
<organism evidence="2 3">
    <name type="scientific">Neocallimastix californiae</name>
    <dbReference type="NCBI Taxonomy" id="1754190"/>
    <lineage>
        <taxon>Eukaryota</taxon>
        <taxon>Fungi</taxon>
        <taxon>Fungi incertae sedis</taxon>
        <taxon>Chytridiomycota</taxon>
        <taxon>Chytridiomycota incertae sedis</taxon>
        <taxon>Neocallimastigomycetes</taxon>
        <taxon>Neocallimastigales</taxon>
        <taxon>Neocallimastigaceae</taxon>
        <taxon>Neocallimastix</taxon>
    </lineage>
</organism>
<dbReference type="AlphaFoldDB" id="A0A1Y2CAF7"/>
<keyword evidence="3" id="KW-1185">Reference proteome</keyword>
<feature type="compositionally biased region" description="Basic and acidic residues" evidence="1">
    <location>
        <begin position="121"/>
        <end position="142"/>
    </location>
</feature>
<comment type="caution">
    <text evidence="2">The sequence shown here is derived from an EMBL/GenBank/DDBJ whole genome shotgun (WGS) entry which is preliminary data.</text>
</comment>
<reference evidence="2 3" key="1">
    <citation type="submission" date="2016-08" db="EMBL/GenBank/DDBJ databases">
        <title>A Parts List for Fungal Cellulosomes Revealed by Comparative Genomics.</title>
        <authorList>
            <consortium name="DOE Joint Genome Institute"/>
            <person name="Haitjema C.H."/>
            <person name="Gilmore S.P."/>
            <person name="Henske J.K."/>
            <person name="Solomon K.V."/>
            <person name="De Groot R."/>
            <person name="Kuo A."/>
            <person name="Mondo S.J."/>
            <person name="Salamov A.A."/>
            <person name="Labutti K."/>
            <person name="Zhao Z."/>
            <person name="Chiniquy J."/>
            <person name="Barry K."/>
            <person name="Brewer H.M."/>
            <person name="Purvine S.O."/>
            <person name="Wright A.T."/>
            <person name="Boxma B."/>
            <person name="Van Alen T."/>
            <person name="Hackstein J.H."/>
            <person name="Baker S.E."/>
            <person name="Grigoriev I.V."/>
            <person name="O'Malley M.A."/>
        </authorList>
    </citation>
    <scope>NUCLEOTIDE SEQUENCE [LARGE SCALE GENOMIC DNA]</scope>
    <source>
        <strain evidence="2 3">G1</strain>
    </source>
</reference>
<evidence type="ECO:0000313" key="2">
    <source>
        <dbReference type="EMBL" id="ORY43926.1"/>
    </source>
</evidence>
<dbReference type="Proteomes" id="UP000193920">
    <property type="component" value="Unassembled WGS sequence"/>
</dbReference>
<proteinExistence type="predicted"/>
<dbReference type="EMBL" id="MCOG01000115">
    <property type="protein sequence ID" value="ORY43926.1"/>
    <property type="molecule type" value="Genomic_DNA"/>
</dbReference>
<evidence type="ECO:0000256" key="1">
    <source>
        <dbReference type="SAM" id="MobiDB-lite"/>
    </source>
</evidence>
<name>A0A1Y2CAF7_9FUNG</name>
<evidence type="ECO:0000313" key="3">
    <source>
        <dbReference type="Proteomes" id="UP000193920"/>
    </source>
</evidence>
<sequence>MDIVCGYVQLEFDNEEKIPAYAILLDYELIFFEDEKCKNEIFRISTESCSAYSESRINDGKNDSKSEGKSDKGENRKSKTESSKDNIFEGKEGKGDKSEHRKSKYDKNKSENNSKDSLLIEIKEGKGDKSEHRKSKNDKSKCESSSKDILALNEKVKEEDFSFIVSNTQFQFKLYTCNNVSMIRWMATINTASSNIALALHLSSQYQQQSESIFDENDHSFDIYNKEYITLIRDFNYNNKIEINKKLLKIIRVKKDYHHQRFMGLL</sequence>
<feature type="region of interest" description="Disordered" evidence="1">
    <location>
        <begin position="53"/>
        <end position="142"/>
    </location>
</feature>
<accession>A0A1Y2CAF7</accession>
<feature type="compositionally biased region" description="Basic and acidic residues" evidence="1">
    <location>
        <begin position="56"/>
        <end position="114"/>
    </location>
</feature>
<gene>
    <name evidence="2" type="ORF">LY90DRAFT_23407</name>
</gene>